<evidence type="ECO:0008006" key="3">
    <source>
        <dbReference type="Google" id="ProtNLM"/>
    </source>
</evidence>
<evidence type="ECO:0000256" key="1">
    <source>
        <dbReference type="SAM" id="Phobius"/>
    </source>
</evidence>
<organism evidence="2">
    <name type="scientific">Rhizochromulina marina</name>
    <dbReference type="NCBI Taxonomy" id="1034831"/>
    <lineage>
        <taxon>Eukaryota</taxon>
        <taxon>Sar</taxon>
        <taxon>Stramenopiles</taxon>
        <taxon>Ochrophyta</taxon>
        <taxon>Dictyochophyceae</taxon>
        <taxon>Rhizochromulinales</taxon>
        <taxon>Rhizochromulina</taxon>
    </lineage>
</organism>
<keyword evidence="1" id="KW-0472">Membrane</keyword>
<reference evidence="2" key="1">
    <citation type="submission" date="2021-01" db="EMBL/GenBank/DDBJ databases">
        <authorList>
            <person name="Corre E."/>
            <person name="Pelletier E."/>
            <person name="Niang G."/>
            <person name="Scheremetjew M."/>
            <person name="Finn R."/>
            <person name="Kale V."/>
            <person name="Holt S."/>
            <person name="Cochrane G."/>
            <person name="Meng A."/>
            <person name="Brown T."/>
            <person name="Cohen L."/>
        </authorList>
    </citation>
    <scope>NUCLEOTIDE SEQUENCE</scope>
    <source>
        <strain evidence="2">CCMP1243</strain>
    </source>
</reference>
<keyword evidence="1" id="KW-0812">Transmembrane</keyword>
<dbReference type="InterPro" id="IPR029044">
    <property type="entry name" value="Nucleotide-diphossugar_trans"/>
</dbReference>
<name>A0A7S2S636_9STRA</name>
<protein>
    <recommendedName>
        <fullName evidence="3">Nucleotide-diphospho-sugar transferase domain-containing protein</fullName>
    </recommendedName>
</protein>
<feature type="transmembrane region" description="Helical" evidence="1">
    <location>
        <begin position="22"/>
        <end position="44"/>
    </location>
</feature>
<dbReference type="EMBL" id="HBHJ01016688">
    <property type="protein sequence ID" value="CAD9689298.1"/>
    <property type="molecule type" value="Transcribed_RNA"/>
</dbReference>
<gene>
    <name evidence="2" type="ORF">RMAR1173_LOCUS11047</name>
</gene>
<evidence type="ECO:0000313" key="2">
    <source>
        <dbReference type="EMBL" id="CAD9689298.1"/>
    </source>
</evidence>
<dbReference type="AlphaFoldDB" id="A0A7S2S636"/>
<keyword evidence="1" id="KW-1133">Transmembrane helix</keyword>
<dbReference type="Gene3D" id="3.90.550.10">
    <property type="entry name" value="Spore Coat Polysaccharide Biosynthesis Protein SpsA, Chain A"/>
    <property type="match status" value="1"/>
</dbReference>
<dbReference type="SUPFAM" id="SSF53448">
    <property type="entry name" value="Nucleotide-diphospho-sugar transferases"/>
    <property type="match status" value="1"/>
</dbReference>
<accession>A0A7S2S636</accession>
<proteinExistence type="predicted"/>
<sequence length="274" mass="30688">MSSPSQSPPKGVLGTVLRLPRAVLVGAGVLCVSISFLLFLAPLLSMRSQSMDEIVLLDERASNIGIVTIATNGFDAVRLVKTIRKNGKFKGDVFVLGDDCSERPKDATYIKVPQPDGRQGAKHLKQEVFELTGAQRLLYMDADMVVNKPLDDFFAAIGPWDPSCSAYMFKERWYTVSDFNAGTDLLDKVHSAEWMAAWKADIEAHPEYHRDQFALRDIMATGKYNLCPLPPDVTFVADFFSRYSLRGIYSKTFTHWTSAKEEKKPEPHCVDRSD</sequence>